<protein>
    <submittedName>
        <fullName evidence="2">Uncharacterized protein</fullName>
    </submittedName>
</protein>
<reference evidence="2 3" key="1">
    <citation type="submission" date="2022-08" db="EMBL/GenBank/DDBJ databases">
        <title>Algoriphagus sp. CAU 1643 isolated from mud.</title>
        <authorList>
            <person name="Kim W."/>
        </authorList>
    </citation>
    <scope>NUCLEOTIDE SEQUENCE [LARGE SCALE GENOMIC DNA]</scope>
    <source>
        <strain evidence="2 3">CAU 1643</strain>
    </source>
</reference>
<proteinExistence type="predicted"/>
<evidence type="ECO:0000313" key="3">
    <source>
        <dbReference type="Proteomes" id="UP001206788"/>
    </source>
</evidence>
<dbReference type="Proteomes" id="UP001206788">
    <property type="component" value="Unassembled WGS sequence"/>
</dbReference>
<sequence>MNLKPDSSRKSDELSWLENLQRNSWEPEVIISGIILAFLFAFPSKIYTFSAMLVQELGLHYAGAMLVLFYLAAVISVFKIFFVVHLTLRFIWAGFLGLSYAFPDGVIKEKLFKMSQHYEYQKPGDMVLAMERICSMTFGYPISLVFTILVSTVYLVLLLFLYYWLNISFFIIYLIFLVSLLVFALFMLINKNAKWRAKLAKTMMASVGAIYQSNLGKWFSVFYGMGIFLLAMPLIYNDVRDFSMFFNEADLLENELRWPTKELSYAEFHQEGKRYPRAFLSTETVSGDYLKLGIARYAGDDKYLIDLRENFKKELDSLGWHEMEDTPDLYRFTIGDKVIRAGSWKRNRLHVTNQKVYETMLPIGDLAPGIYTLKIEKLLVRYNLFSNKPEEIRLRKQWDEIDFIKE</sequence>
<dbReference type="RefSeq" id="WP_259414435.1">
    <property type="nucleotide sequence ID" value="NZ_JANWGH010000002.1"/>
</dbReference>
<name>A0ABT2G9Y0_9BACT</name>
<keyword evidence="3" id="KW-1185">Reference proteome</keyword>
<dbReference type="EMBL" id="JANWGH010000002">
    <property type="protein sequence ID" value="MCS5490747.1"/>
    <property type="molecule type" value="Genomic_DNA"/>
</dbReference>
<accession>A0ABT2G9Y0</accession>
<evidence type="ECO:0000313" key="2">
    <source>
        <dbReference type="EMBL" id="MCS5490747.1"/>
    </source>
</evidence>
<feature type="transmembrane region" description="Helical" evidence="1">
    <location>
        <begin position="29"/>
        <end position="47"/>
    </location>
</feature>
<feature type="transmembrane region" description="Helical" evidence="1">
    <location>
        <begin position="138"/>
        <end position="164"/>
    </location>
</feature>
<evidence type="ECO:0000256" key="1">
    <source>
        <dbReference type="SAM" id="Phobius"/>
    </source>
</evidence>
<keyword evidence="1" id="KW-0812">Transmembrane</keyword>
<feature type="transmembrane region" description="Helical" evidence="1">
    <location>
        <begin position="218"/>
        <end position="236"/>
    </location>
</feature>
<feature type="transmembrane region" description="Helical" evidence="1">
    <location>
        <begin position="59"/>
        <end position="84"/>
    </location>
</feature>
<keyword evidence="1" id="KW-0472">Membrane</keyword>
<keyword evidence="1" id="KW-1133">Transmembrane helix</keyword>
<feature type="transmembrane region" description="Helical" evidence="1">
    <location>
        <begin position="170"/>
        <end position="189"/>
    </location>
</feature>
<organism evidence="2 3">
    <name type="scientific">Algoriphagus limi</name>
    <dbReference type="NCBI Taxonomy" id="2975273"/>
    <lineage>
        <taxon>Bacteria</taxon>
        <taxon>Pseudomonadati</taxon>
        <taxon>Bacteroidota</taxon>
        <taxon>Cytophagia</taxon>
        <taxon>Cytophagales</taxon>
        <taxon>Cyclobacteriaceae</taxon>
        <taxon>Algoriphagus</taxon>
    </lineage>
</organism>
<comment type="caution">
    <text evidence="2">The sequence shown here is derived from an EMBL/GenBank/DDBJ whole genome shotgun (WGS) entry which is preliminary data.</text>
</comment>
<gene>
    <name evidence="2" type="ORF">NY014_09915</name>
</gene>